<evidence type="ECO:0000313" key="2">
    <source>
        <dbReference type="EMBL" id="KAB6084690.1"/>
    </source>
</evidence>
<dbReference type="Pfam" id="PF05147">
    <property type="entry name" value="LANC_like"/>
    <property type="match status" value="1"/>
</dbReference>
<feature type="binding site" evidence="1">
    <location>
        <position position="288"/>
    </location>
    <ligand>
        <name>Zn(2+)</name>
        <dbReference type="ChEBI" id="CHEBI:29105"/>
    </ligand>
</feature>
<organism evidence="2 3">
    <name type="scientific">Bacteroides xylanisolvens</name>
    <dbReference type="NCBI Taxonomy" id="371601"/>
    <lineage>
        <taxon>Bacteria</taxon>
        <taxon>Pseudomonadati</taxon>
        <taxon>Bacteroidota</taxon>
        <taxon>Bacteroidia</taxon>
        <taxon>Bacteroidales</taxon>
        <taxon>Bacteroidaceae</taxon>
        <taxon>Bacteroides</taxon>
    </lineage>
</organism>
<dbReference type="SMART" id="SM01260">
    <property type="entry name" value="LANC_like"/>
    <property type="match status" value="1"/>
</dbReference>
<protein>
    <recommendedName>
        <fullName evidence="4">Lanthionine synthetase C-like protein</fullName>
    </recommendedName>
</protein>
<dbReference type="SUPFAM" id="SSF158745">
    <property type="entry name" value="LanC-like"/>
    <property type="match status" value="1"/>
</dbReference>
<dbReference type="PRINTS" id="PR01955">
    <property type="entry name" value="LANCFRANKIA"/>
</dbReference>
<name>A0A4Q5DAT8_9BACE</name>
<feature type="binding site" evidence="1">
    <location>
        <position position="287"/>
    </location>
    <ligand>
        <name>Zn(2+)</name>
        <dbReference type="ChEBI" id="CHEBI:29105"/>
    </ligand>
</feature>
<dbReference type="AlphaFoldDB" id="A0A4Q5DAT8"/>
<proteinExistence type="predicted"/>
<comment type="caution">
    <text evidence="2">The sequence shown here is derived from an EMBL/GenBank/DDBJ whole genome shotgun (WGS) entry which is preliminary data.</text>
</comment>
<dbReference type="GO" id="GO:0046872">
    <property type="term" value="F:metal ion binding"/>
    <property type="evidence" value="ECO:0007669"/>
    <property type="project" value="UniProtKB-KW"/>
</dbReference>
<dbReference type="Proteomes" id="UP000474077">
    <property type="component" value="Unassembled WGS sequence"/>
</dbReference>
<keyword evidence="1" id="KW-0862">Zinc</keyword>
<gene>
    <name evidence="2" type="ORF">GA560_06920</name>
</gene>
<dbReference type="InterPro" id="IPR007822">
    <property type="entry name" value="LANC-like"/>
</dbReference>
<dbReference type="RefSeq" id="WP_151922096.1">
    <property type="nucleotide sequence ID" value="NZ_RCXZ01000022.1"/>
</dbReference>
<dbReference type="Gene3D" id="1.50.10.20">
    <property type="match status" value="1"/>
</dbReference>
<dbReference type="EMBL" id="WDER01000013">
    <property type="protein sequence ID" value="KAB6084690.1"/>
    <property type="molecule type" value="Genomic_DNA"/>
</dbReference>
<keyword evidence="1" id="KW-0479">Metal-binding</keyword>
<evidence type="ECO:0000256" key="1">
    <source>
        <dbReference type="PIRSR" id="PIRSR607822-1"/>
    </source>
</evidence>
<evidence type="ECO:0000313" key="3">
    <source>
        <dbReference type="Proteomes" id="UP000474077"/>
    </source>
</evidence>
<evidence type="ECO:0008006" key="4">
    <source>
        <dbReference type="Google" id="ProtNLM"/>
    </source>
</evidence>
<feature type="binding site" evidence="1">
    <location>
        <position position="240"/>
    </location>
    <ligand>
        <name>Zn(2+)</name>
        <dbReference type="ChEBI" id="CHEBI:29105"/>
    </ligand>
</feature>
<dbReference type="GO" id="GO:0031179">
    <property type="term" value="P:peptide modification"/>
    <property type="evidence" value="ECO:0007669"/>
    <property type="project" value="InterPro"/>
</dbReference>
<sequence length="373" mass="43171">MNTFYIKSFDFCYKRLRFADAQNSQGLVRGEIGVLLCLHSLFKITKDNKYLDEMYGILNLLIEKFDNDFSLGYGISALTWILELTEQKALLGDQIDELDEILEREFFLMIDQNNLDFYNGALGILFYFIQKAAYERLDILISCFENRVNLNIETGDLYSSFREKDGVVSTVINMGTPHGITGILLLFLVLKEKGYTNLDHTIRKISTLLLGYCSTSNSRPFFPSTIRRNGQYTFGRIAWCYGDLMGAYAILKTGILLNEDQYMQIGYRMLKSVSNSTDYLKSDLCLCHGYASFAHIYQNAFHLTGKEEFLQLAINWQDRTRRLFEIQFTAYLQKRSSDKIFENPSLFIGFSGVFMSLLTWETGEREWTKCLLI</sequence>
<dbReference type="PRINTS" id="PR01950">
    <property type="entry name" value="LANCSUPER"/>
</dbReference>
<reference evidence="2 3" key="1">
    <citation type="journal article" date="2019" name="Nat. Med.">
        <title>A library of human gut bacterial isolates paired with longitudinal multiomics data enables mechanistic microbiome research.</title>
        <authorList>
            <person name="Poyet M."/>
            <person name="Groussin M."/>
            <person name="Gibbons S.M."/>
            <person name="Avila-Pacheco J."/>
            <person name="Jiang X."/>
            <person name="Kearney S.M."/>
            <person name="Perrotta A.R."/>
            <person name="Berdy B."/>
            <person name="Zhao S."/>
            <person name="Lieberman T.D."/>
            <person name="Swanson P.K."/>
            <person name="Smith M."/>
            <person name="Roesemann S."/>
            <person name="Alexander J.E."/>
            <person name="Rich S.A."/>
            <person name="Livny J."/>
            <person name="Vlamakis H."/>
            <person name="Clish C."/>
            <person name="Bullock K."/>
            <person name="Deik A."/>
            <person name="Scott J."/>
            <person name="Pierce K.A."/>
            <person name="Xavier R.J."/>
            <person name="Alm E.J."/>
        </authorList>
    </citation>
    <scope>NUCLEOTIDE SEQUENCE [LARGE SCALE GENOMIC DNA]</scope>
    <source>
        <strain evidence="2 3">BIOML-A73</strain>
    </source>
</reference>
<accession>A0A4Q5DAT8</accession>